<evidence type="ECO:0000313" key="2">
    <source>
        <dbReference type="EMBL" id="CAA7054276.1"/>
    </source>
</evidence>
<keyword evidence="4" id="KW-1185">Reference proteome</keyword>
<evidence type="ECO:0000313" key="3">
    <source>
        <dbReference type="EMBL" id="CAA7059489.1"/>
    </source>
</evidence>
<feature type="compositionally biased region" description="Basic and acidic residues" evidence="1">
    <location>
        <begin position="51"/>
        <end position="65"/>
    </location>
</feature>
<accession>A0A6D2KZ50</accession>
<reference evidence="2 4" key="1">
    <citation type="submission" date="2020-01" db="EMBL/GenBank/DDBJ databases">
        <authorList>
            <person name="Mishra B."/>
        </authorList>
    </citation>
    <scope>NUCLEOTIDE SEQUENCE [LARGE SCALE GENOMIC DNA]</scope>
</reference>
<dbReference type="EMBL" id="CACVBM020001571">
    <property type="protein sequence ID" value="CAA7054276.1"/>
    <property type="molecule type" value="Genomic_DNA"/>
</dbReference>
<feature type="compositionally biased region" description="Basic residues" evidence="1">
    <location>
        <begin position="141"/>
        <end position="153"/>
    </location>
</feature>
<name>A0A6D2KZ50_9BRAS</name>
<evidence type="ECO:0008006" key="5">
    <source>
        <dbReference type="Google" id="ProtNLM"/>
    </source>
</evidence>
<evidence type="ECO:0000313" key="4">
    <source>
        <dbReference type="Proteomes" id="UP000467841"/>
    </source>
</evidence>
<dbReference type="Proteomes" id="UP000467841">
    <property type="component" value="Unassembled WGS sequence"/>
</dbReference>
<sequence length="325" mass="37164">MDTMKSIVVVGSDKELMGMCSQAMSTSREVDVFIEQGNVVLRRTEEENEKDGEKDCEHSAEEHLEQSAAAEIESEKAPSAEENESEKAPSAEENESEPAENDHEPAADESEKDPGNESENDGATCADEDDDSEKEEALREAKKKKSEKGKHKVLKDEEDIGARYDMEIEDDVASFVDEEVDFRRIIPESSDSEEEDDLDLRKRRMRRHDQVDKLALGATFWSGYEFKEAVLDYALANSKNIEQNRWDKTKIGYKCGEGGKCKWKRYCSYDEPHGKWVIKTKCGYHSCTPKGRCKMLKSPVIAKLFLHKLRQKPNFWPMKMQVFIK</sequence>
<organism evidence="2 4">
    <name type="scientific">Microthlaspi erraticum</name>
    <dbReference type="NCBI Taxonomy" id="1685480"/>
    <lineage>
        <taxon>Eukaryota</taxon>
        <taxon>Viridiplantae</taxon>
        <taxon>Streptophyta</taxon>
        <taxon>Embryophyta</taxon>
        <taxon>Tracheophyta</taxon>
        <taxon>Spermatophyta</taxon>
        <taxon>Magnoliopsida</taxon>
        <taxon>eudicotyledons</taxon>
        <taxon>Gunneridae</taxon>
        <taxon>Pentapetalae</taxon>
        <taxon>rosids</taxon>
        <taxon>malvids</taxon>
        <taxon>Brassicales</taxon>
        <taxon>Brassicaceae</taxon>
        <taxon>Coluteocarpeae</taxon>
        <taxon>Microthlaspi</taxon>
    </lineage>
</organism>
<dbReference type="EMBL" id="CACVBM020001782">
    <property type="protein sequence ID" value="CAA7059489.1"/>
    <property type="molecule type" value="Genomic_DNA"/>
</dbReference>
<proteinExistence type="predicted"/>
<dbReference type="AlphaFoldDB" id="A0A6D2KZ50"/>
<feature type="region of interest" description="Disordered" evidence="1">
    <location>
        <begin position="39"/>
        <end position="153"/>
    </location>
</feature>
<evidence type="ECO:0000256" key="1">
    <source>
        <dbReference type="SAM" id="MobiDB-lite"/>
    </source>
</evidence>
<feature type="compositionally biased region" description="Basic and acidic residues" evidence="1">
    <location>
        <begin position="73"/>
        <end position="90"/>
    </location>
</feature>
<protein>
    <recommendedName>
        <fullName evidence="5">Transposase MuDR plant domain-containing protein</fullName>
    </recommendedName>
</protein>
<gene>
    <name evidence="2" type="ORF">MERR_LOCUS41512</name>
    <name evidence="3" type="ORF">MERR_LOCUS46725</name>
</gene>
<dbReference type="OrthoDB" id="1098305at2759"/>
<feature type="compositionally biased region" description="Acidic residues" evidence="1">
    <location>
        <begin position="107"/>
        <end position="134"/>
    </location>
</feature>